<accession>A0A839EX74</accession>
<evidence type="ECO:0000256" key="7">
    <source>
        <dbReference type="SAM" id="Phobius"/>
    </source>
</evidence>
<keyword evidence="2" id="KW-0813">Transport</keyword>
<dbReference type="PROSITE" id="PS50850">
    <property type="entry name" value="MFS"/>
    <property type="match status" value="1"/>
</dbReference>
<dbReference type="AlphaFoldDB" id="A0A839EX74"/>
<dbReference type="RefSeq" id="WP_182530014.1">
    <property type="nucleotide sequence ID" value="NZ_JACGXL010000001.1"/>
</dbReference>
<evidence type="ECO:0000256" key="6">
    <source>
        <dbReference type="ARBA" id="ARBA00023136"/>
    </source>
</evidence>
<dbReference type="GO" id="GO:0022857">
    <property type="term" value="F:transmembrane transporter activity"/>
    <property type="evidence" value="ECO:0007669"/>
    <property type="project" value="InterPro"/>
</dbReference>
<keyword evidence="4 7" id="KW-0812">Transmembrane</keyword>
<organism evidence="9 10">
    <name type="scientific">Dokdonella fugitiva</name>
    <dbReference type="NCBI Taxonomy" id="328517"/>
    <lineage>
        <taxon>Bacteria</taxon>
        <taxon>Pseudomonadati</taxon>
        <taxon>Pseudomonadota</taxon>
        <taxon>Gammaproteobacteria</taxon>
        <taxon>Lysobacterales</taxon>
        <taxon>Rhodanobacteraceae</taxon>
        <taxon>Dokdonella</taxon>
    </lineage>
</organism>
<keyword evidence="6 7" id="KW-0472">Membrane</keyword>
<dbReference type="EMBL" id="JACGXL010000001">
    <property type="protein sequence ID" value="MBA8886986.1"/>
    <property type="molecule type" value="Genomic_DNA"/>
</dbReference>
<reference evidence="9 10" key="1">
    <citation type="submission" date="2020-07" db="EMBL/GenBank/DDBJ databases">
        <title>Genomic Encyclopedia of Type Strains, Phase IV (KMG-V): Genome sequencing to study the core and pangenomes of soil and plant-associated prokaryotes.</title>
        <authorList>
            <person name="Whitman W."/>
        </authorList>
    </citation>
    <scope>NUCLEOTIDE SEQUENCE [LARGE SCALE GENOMIC DNA]</scope>
    <source>
        <strain evidence="9 10">RH2WT43</strain>
    </source>
</reference>
<dbReference type="InterPro" id="IPR020846">
    <property type="entry name" value="MFS_dom"/>
</dbReference>
<feature type="transmembrane region" description="Helical" evidence="7">
    <location>
        <begin position="273"/>
        <end position="293"/>
    </location>
</feature>
<feature type="domain" description="Major facilitator superfamily (MFS) profile" evidence="8">
    <location>
        <begin position="14"/>
        <end position="418"/>
    </location>
</feature>
<dbReference type="PANTHER" id="PTHR23513:SF11">
    <property type="entry name" value="STAPHYLOFERRIN A TRANSPORTER"/>
    <property type="match status" value="1"/>
</dbReference>
<feature type="transmembrane region" description="Helical" evidence="7">
    <location>
        <begin position="60"/>
        <end position="79"/>
    </location>
</feature>
<protein>
    <submittedName>
        <fullName evidence="9">MFS family permease</fullName>
    </submittedName>
</protein>
<name>A0A839EX74_9GAMM</name>
<dbReference type="Proteomes" id="UP000550401">
    <property type="component" value="Unassembled WGS sequence"/>
</dbReference>
<feature type="transmembrane region" description="Helical" evidence="7">
    <location>
        <begin position="183"/>
        <end position="202"/>
    </location>
</feature>
<dbReference type="GO" id="GO:0005886">
    <property type="term" value="C:plasma membrane"/>
    <property type="evidence" value="ECO:0007669"/>
    <property type="project" value="UniProtKB-SubCell"/>
</dbReference>
<evidence type="ECO:0000259" key="8">
    <source>
        <dbReference type="PROSITE" id="PS50850"/>
    </source>
</evidence>
<comment type="subcellular location">
    <subcellularLocation>
        <location evidence="1">Cell membrane</location>
        <topology evidence="1">Multi-pass membrane protein</topology>
    </subcellularLocation>
</comment>
<feature type="transmembrane region" description="Helical" evidence="7">
    <location>
        <begin position="391"/>
        <end position="413"/>
    </location>
</feature>
<feature type="transmembrane region" description="Helical" evidence="7">
    <location>
        <begin position="91"/>
        <end position="112"/>
    </location>
</feature>
<dbReference type="PANTHER" id="PTHR23513">
    <property type="entry name" value="INTEGRAL MEMBRANE EFFLUX PROTEIN-RELATED"/>
    <property type="match status" value="1"/>
</dbReference>
<dbReference type="CDD" id="cd06173">
    <property type="entry name" value="MFS_MefA_like"/>
    <property type="match status" value="1"/>
</dbReference>
<evidence type="ECO:0000313" key="10">
    <source>
        <dbReference type="Proteomes" id="UP000550401"/>
    </source>
</evidence>
<evidence type="ECO:0000256" key="5">
    <source>
        <dbReference type="ARBA" id="ARBA00022989"/>
    </source>
</evidence>
<evidence type="ECO:0000256" key="4">
    <source>
        <dbReference type="ARBA" id="ARBA00022692"/>
    </source>
</evidence>
<evidence type="ECO:0000256" key="3">
    <source>
        <dbReference type="ARBA" id="ARBA00022475"/>
    </source>
</evidence>
<feature type="transmembrane region" description="Helical" evidence="7">
    <location>
        <begin position="305"/>
        <end position="323"/>
    </location>
</feature>
<proteinExistence type="predicted"/>
<comment type="caution">
    <text evidence="9">The sequence shown here is derived from an EMBL/GenBank/DDBJ whole genome shotgun (WGS) entry which is preliminary data.</text>
</comment>
<feature type="transmembrane region" description="Helical" evidence="7">
    <location>
        <begin position="329"/>
        <end position="351"/>
    </location>
</feature>
<evidence type="ECO:0000256" key="2">
    <source>
        <dbReference type="ARBA" id="ARBA00022448"/>
    </source>
</evidence>
<dbReference type="InterPro" id="IPR010290">
    <property type="entry name" value="TM_effector"/>
</dbReference>
<evidence type="ECO:0000313" key="9">
    <source>
        <dbReference type="EMBL" id="MBA8886986.1"/>
    </source>
</evidence>
<dbReference type="Pfam" id="PF05977">
    <property type="entry name" value="MFS_3"/>
    <property type="match status" value="1"/>
</dbReference>
<feature type="transmembrane region" description="Helical" evidence="7">
    <location>
        <begin position="363"/>
        <end position="385"/>
    </location>
</feature>
<feature type="transmembrane region" description="Helical" evidence="7">
    <location>
        <begin position="236"/>
        <end position="253"/>
    </location>
</feature>
<feature type="transmembrane region" description="Helical" evidence="7">
    <location>
        <begin position="118"/>
        <end position="139"/>
    </location>
</feature>
<dbReference type="InterPro" id="IPR036259">
    <property type="entry name" value="MFS_trans_sf"/>
</dbReference>
<gene>
    <name evidence="9" type="ORF">FHW12_001177</name>
</gene>
<feature type="transmembrane region" description="Helical" evidence="7">
    <location>
        <begin position="160"/>
        <end position="177"/>
    </location>
</feature>
<dbReference type="Gene3D" id="1.20.1250.20">
    <property type="entry name" value="MFS general substrate transporter like domains"/>
    <property type="match status" value="1"/>
</dbReference>
<feature type="transmembrane region" description="Helical" evidence="7">
    <location>
        <begin position="25"/>
        <end position="48"/>
    </location>
</feature>
<sequence>MNAPSSPAPAAPVSFAALRHRGFRAYFLLSALAMMADNIEHVISYWVIHERFDSPALGGFAVVSHWLPFLLLSVYSGALADRVDPRRMIQLGMALFASVSIAWGILFVTGALQVWHAAALLVVHGMAGVLWGPPSQLLLHDIVGREHLQSAVRLNATARQLGMLMGPGIGGALLLWLGPNRGILVNAMLYLPFIAWLAVAPYGPKFRAAGTAVATRAVRTLGDIARALREISHHRVILSMTLLAGLASLFVGNAYQAQMPGFAHDLGQAKADFFYSMLLGADAAGALTAGIVLESRGLLQARPRTACVLAMVWCVALGCFALTRSYALAIPLLFVAGFVELSFNAMAQTLVQLDAPPEMRGRAIGVFTMFGLGMRTFSGVTVGLAGARVGIHWSLAASAAALFVAIGLLQFALRPRARGAA</sequence>
<keyword evidence="5 7" id="KW-1133">Transmembrane helix</keyword>
<keyword evidence="10" id="KW-1185">Reference proteome</keyword>
<evidence type="ECO:0000256" key="1">
    <source>
        <dbReference type="ARBA" id="ARBA00004651"/>
    </source>
</evidence>
<dbReference type="SUPFAM" id="SSF103473">
    <property type="entry name" value="MFS general substrate transporter"/>
    <property type="match status" value="1"/>
</dbReference>
<keyword evidence="3" id="KW-1003">Cell membrane</keyword>